<gene>
    <name evidence="1" type="ORF">PXEA_LOCUS3066</name>
</gene>
<organism evidence="1 2">
    <name type="scientific">Protopolystoma xenopodis</name>
    <dbReference type="NCBI Taxonomy" id="117903"/>
    <lineage>
        <taxon>Eukaryota</taxon>
        <taxon>Metazoa</taxon>
        <taxon>Spiralia</taxon>
        <taxon>Lophotrochozoa</taxon>
        <taxon>Platyhelminthes</taxon>
        <taxon>Monogenea</taxon>
        <taxon>Polyopisthocotylea</taxon>
        <taxon>Polystomatidea</taxon>
        <taxon>Polystomatidae</taxon>
        <taxon>Protopolystoma</taxon>
    </lineage>
</organism>
<proteinExistence type="predicted"/>
<dbReference type="Proteomes" id="UP000784294">
    <property type="component" value="Unassembled WGS sequence"/>
</dbReference>
<name>A0A3S4ZQS4_9PLAT</name>
<accession>A0A3S4ZQS4</accession>
<protein>
    <submittedName>
        <fullName evidence="1">Uncharacterized protein</fullName>
    </submittedName>
</protein>
<evidence type="ECO:0000313" key="2">
    <source>
        <dbReference type="Proteomes" id="UP000784294"/>
    </source>
</evidence>
<evidence type="ECO:0000313" key="1">
    <source>
        <dbReference type="EMBL" id="VEL09626.1"/>
    </source>
</evidence>
<dbReference type="EMBL" id="CAAALY010006804">
    <property type="protein sequence ID" value="VEL09626.1"/>
    <property type="molecule type" value="Genomic_DNA"/>
</dbReference>
<reference evidence="1" key="1">
    <citation type="submission" date="2018-11" db="EMBL/GenBank/DDBJ databases">
        <authorList>
            <consortium name="Pathogen Informatics"/>
        </authorList>
    </citation>
    <scope>NUCLEOTIDE SEQUENCE</scope>
</reference>
<dbReference type="AlphaFoldDB" id="A0A3S4ZQS4"/>
<keyword evidence="2" id="KW-1185">Reference proteome</keyword>
<comment type="caution">
    <text evidence="1">The sequence shown here is derived from an EMBL/GenBank/DDBJ whole genome shotgun (WGS) entry which is preliminary data.</text>
</comment>
<sequence length="111" mass="12047">MDFIIFQQLRIRRSFSRSSINRGNNISATGVGVHSQFPDRFPISTSFTLARLGQRPSLLGPIQQPQPPPIQPQSANVMLSITPGSLSLTTGSVGTSNMRIACVSILHLNIC</sequence>